<reference evidence="1" key="2">
    <citation type="submission" date="2023-01" db="EMBL/GenBank/DDBJ databases">
        <authorList>
            <person name="Petersen C."/>
        </authorList>
    </citation>
    <scope>NUCLEOTIDE SEQUENCE</scope>
    <source>
        <strain evidence="1">IBT 17514</strain>
    </source>
</reference>
<proteinExistence type="predicted"/>
<reference evidence="1" key="1">
    <citation type="journal article" date="2023" name="IMA Fungus">
        <title>Comparative genomic study of the Penicillium genus elucidates a diverse pangenome and 15 lateral gene transfer events.</title>
        <authorList>
            <person name="Petersen C."/>
            <person name="Sorensen T."/>
            <person name="Nielsen M.R."/>
            <person name="Sondergaard T.E."/>
            <person name="Sorensen J.L."/>
            <person name="Fitzpatrick D.A."/>
            <person name="Frisvad J.C."/>
            <person name="Nielsen K.L."/>
        </authorList>
    </citation>
    <scope>NUCLEOTIDE SEQUENCE</scope>
    <source>
        <strain evidence="1">IBT 17514</strain>
    </source>
</reference>
<comment type="caution">
    <text evidence="1">The sequence shown here is derived from an EMBL/GenBank/DDBJ whole genome shotgun (WGS) entry which is preliminary data.</text>
</comment>
<protein>
    <submittedName>
        <fullName evidence="1">Uncharacterized protein</fullName>
    </submittedName>
</protein>
<organism evidence="1 2">
    <name type="scientific">Penicillium malachiteum</name>
    <dbReference type="NCBI Taxonomy" id="1324776"/>
    <lineage>
        <taxon>Eukaryota</taxon>
        <taxon>Fungi</taxon>
        <taxon>Dikarya</taxon>
        <taxon>Ascomycota</taxon>
        <taxon>Pezizomycotina</taxon>
        <taxon>Eurotiomycetes</taxon>
        <taxon>Eurotiomycetidae</taxon>
        <taxon>Eurotiales</taxon>
        <taxon>Aspergillaceae</taxon>
        <taxon>Penicillium</taxon>
    </lineage>
</organism>
<dbReference type="Proteomes" id="UP001215712">
    <property type="component" value="Unassembled WGS sequence"/>
</dbReference>
<dbReference type="EMBL" id="JAQJAN010000002">
    <property type="protein sequence ID" value="KAJ5738594.1"/>
    <property type="molecule type" value="Genomic_DNA"/>
</dbReference>
<evidence type="ECO:0000313" key="2">
    <source>
        <dbReference type="Proteomes" id="UP001215712"/>
    </source>
</evidence>
<evidence type="ECO:0000313" key="1">
    <source>
        <dbReference type="EMBL" id="KAJ5738594.1"/>
    </source>
</evidence>
<dbReference type="AlphaFoldDB" id="A0AAD6HVB8"/>
<sequence>MNRLALRVVGTLDEALINPDGELFVELSICNLSLAKCTICVYASGDSLASTVTTDLHGFLASLPDCINLALLLARGKVILARGEVIIAFAEFSLELFDLLVTGLLVCLTALATFI</sequence>
<gene>
    <name evidence="1" type="ORF">N7493_001749</name>
</gene>
<keyword evidence="2" id="KW-1185">Reference proteome</keyword>
<accession>A0AAD6HVB8</accession>
<name>A0AAD6HVB8_9EURO</name>